<gene>
    <name evidence="4" type="ORF">NBG84_01050</name>
</gene>
<feature type="transmembrane region" description="Helical" evidence="2">
    <location>
        <begin position="36"/>
        <end position="55"/>
    </location>
</feature>
<keyword evidence="2" id="KW-1133">Transmembrane helix</keyword>
<evidence type="ECO:0000259" key="3">
    <source>
        <dbReference type="Pfam" id="PF20182"/>
    </source>
</evidence>
<keyword evidence="5" id="KW-1185">Reference proteome</keyword>
<dbReference type="Pfam" id="PF20182">
    <property type="entry name" value="DUF6545"/>
    <property type="match status" value="1"/>
</dbReference>
<feature type="transmembrane region" description="Helical" evidence="2">
    <location>
        <begin position="67"/>
        <end position="87"/>
    </location>
</feature>
<reference evidence="4" key="1">
    <citation type="submission" date="2022-06" db="EMBL/GenBank/DDBJ databases">
        <title>Genome public.</title>
        <authorList>
            <person name="Sun Q."/>
        </authorList>
    </citation>
    <scope>NUCLEOTIDE SEQUENCE</scope>
    <source>
        <strain evidence="4">CWNU-1</strain>
    </source>
</reference>
<dbReference type="InterPro" id="IPR046675">
    <property type="entry name" value="DUF6545"/>
</dbReference>
<evidence type="ECO:0000256" key="1">
    <source>
        <dbReference type="SAM" id="MobiDB-lite"/>
    </source>
</evidence>
<feature type="transmembrane region" description="Helical" evidence="2">
    <location>
        <begin position="6"/>
        <end position="24"/>
    </location>
</feature>
<dbReference type="NCBIfam" id="NF042915">
    <property type="entry name" value="MAB_1171c_fam"/>
    <property type="match status" value="1"/>
</dbReference>
<feature type="domain" description="DUF6545" evidence="3">
    <location>
        <begin position="251"/>
        <end position="364"/>
    </location>
</feature>
<dbReference type="InterPro" id="IPR050039">
    <property type="entry name" value="MAB_1171c-like"/>
</dbReference>
<sequence length="479" mass="51638">MHNSDYYVPSVVLAIALAAKLPALRRGWRDPLVRSVHFLLFTASACFVLAAPATIARINRLTGEPNIAAPLVYCFLCAFSCTCLILIAKWRGGAPERVRRGTRGWVIAYGTVIAALGVLFALGDAPVERLRDFDTYYANTPFLREMIVLYLLAHTVAALVTTMMCLLWARAVGQWLRAGLCLLVAGFFFNLSFGIAKLTAVAARWAGHDWDELSTTAAPLLASTGGLTTAIGFLVPLLGPRCAAALYAGLTYTRLGALWHWLSPAQRGGDTTARPRIPWWAAPELRLTVRETVIHDELLRLQPYLDDRVRRRAYASAVIGYAPRRCAKAVGVAAMVITAVEARRVGEPPSEASDRAQAGVRALTAALSPGREGLVRLSQILRSPYLTDAVRKEAAGAGLPPSPHARSTSKAPNGSSPTQTEPSKAPGEEAWPVTGEPDPTITGGSLCRTPCRRGITWLSYWFRCAVQPSASKGSPTDPG</sequence>
<accession>A0ABT0UFH7</accession>
<keyword evidence="2" id="KW-0472">Membrane</keyword>
<feature type="transmembrane region" description="Helical" evidence="2">
    <location>
        <begin position="147"/>
        <end position="168"/>
    </location>
</feature>
<dbReference type="EMBL" id="JAMQAW010000001">
    <property type="protein sequence ID" value="MCM2386912.1"/>
    <property type="molecule type" value="Genomic_DNA"/>
</dbReference>
<comment type="caution">
    <text evidence="4">The sequence shown here is derived from an EMBL/GenBank/DDBJ whole genome shotgun (WGS) entry which is preliminary data.</text>
</comment>
<name>A0ABT0UFH7_9ACTN</name>
<evidence type="ECO:0000313" key="4">
    <source>
        <dbReference type="EMBL" id="MCM2386912.1"/>
    </source>
</evidence>
<evidence type="ECO:0000313" key="5">
    <source>
        <dbReference type="Proteomes" id="UP001431429"/>
    </source>
</evidence>
<protein>
    <recommendedName>
        <fullName evidence="3">DUF6545 domain-containing protein</fullName>
    </recommendedName>
</protein>
<feature type="compositionally biased region" description="Polar residues" evidence="1">
    <location>
        <begin position="405"/>
        <end position="422"/>
    </location>
</feature>
<evidence type="ECO:0000256" key="2">
    <source>
        <dbReference type="SAM" id="Phobius"/>
    </source>
</evidence>
<proteinExistence type="predicted"/>
<dbReference type="RefSeq" id="WP_250917268.1">
    <property type="nucleotide sequence ID" value="NZ_JAMQAW010000001.1"/>
</dbReference>
<keyword evidence="2" id="KW-0812">Transmembrane</keyword>
<feature type="transmembrane region" description="Helical" evidence="2">
    <location>
        <begin position="216"/>
        <end position="237"/>
    </location>
</feature>
<feature type="region of interest" description="Disordered" evidence="1">
    <location>
        <begin position="395"/>
        <end position="446"/>
    </location>
</feature>
<dbReference type="Proteomes" id="UP001431429">
    <property type="component" value="Unassembled WGS sequence"/>
</dbReference>
<feature type="transmembrane region" description="Helical" evidence="2">
    <location>
        <begin position="107"/>
        <end position="127"/>
    </location>
</feature>
<organism evidence="4 5">
    <name type="scientific">Streptomyces albipurpureus</name>
    <dbReference type="NCBI Taxonomy" id="2897419"/>
    <lineage>
        <taxon>Bacteria</taxon>
        <taxon>Bacillati</taxon>
        <taxon>Actinomycetota</taxon>
        <taxon>Actinomycetes</taxon>
        <taxon>Kitasatosporales</taxon>
        <taxon>Streptomycetaceae</taxon>
        <taxon>Streptomyces</taxon>
    </lineage>
</organism>
<feature type="transmembrane region" description="Helical" evidence="2">
    <location>
        <begin position="175"/>
        <end position="196"/>
    </location>
</feature>